<dbReference type="Gene3D" id="1.10.4010.10">
    <property type="entry name" value="Type II deoxyuridine triphosphatase"/>
    <property type="match status" value="1"/>
</dbReference>
<dbReference type="Proteomes" id="UP000011944">
    <property type="component" value="Unassembled WGS sequence"/>
</dbReference>
<dbReference type="Pfam" id="PF08761">
    <property type="entry name" value="dUTPase_2"/>
    <property type="match status" value="1"/>
</dbReference>
<proteinExistence type="predicted"/>
<comment type="caution">
    <text evidence="1">The sequence shown here is derived from an EMBL/GenBank/DDBJ whole genome shotgun (WGS) entry which is preliminary data.</text>
</comment>
<name>M1ZU64_CLOBO</name>
<reference evidence="1 2" key="1">
    <citation type="submission" date="2012-10" db="EMBL/GenBank/DDBJ databases">
        <authorList>
            <person name="Strain E.A."/>
            <person name="Brown E."/>
            <person name="Allard M.W."/>
            <person name="Gonzalez-Escalona N."/>
            <person name="Timme R."/>
        </authorList>
    </citation>
    <scope>NUCLEOTIDE SEQUENCE [LARGE SCALE GENOMIC DNA]</scope>
    <source>
        <strain evidence="1 2">CFSAN001627</strain>
    </source>
</reference>
<dbReference type="AlphaFoldDB" id="M1ZU64"/>
<dbReference type="CDD" id="cd11527">
    <property type="entry name" value="NTP-PPase_dUTPase"/>
    <property type="match status" value="1"/>
</dbReference>
<gene>
    <name evidence="1" type="ORF">CFSAN001627_03390</name>
</gene>
<reference evidence="1 2" key="2">
    <citation type="submission" date="2013-03" db="EMBL/GenBank/DDBJ databases">
        <title>Diversity in Clostridium botulinum.</title>
        <authorList>
            <person name="Timme R.E."/>
            <person name="Allard M."/>
            <person name="Luo Y."/>
            <person name="Strain E."/>
            <person name="Gonzalez-Escalona N."/>
            <person name="Brown E."/>
        </authorList>
    </citation>
    <scope>NUCLEOTIDE SEQUENCE [LARGE SCALE GENOMIC DNA]</scope>
    <source>
        <strain evidence="1 2">CFSAN001627</strain>
    </source>
</reference>
<dbReference type="InterPro" id="IPR014871">
    <property type="entry name" value="dUTPase/dCTP_pyrophosphatase"/>
</dbReference>
<organism evidence="1 2">
    <name type="scientific">Clostridium botulinum CFSAN001627</name>
    <dbReference type="NCBI Taxonomy" id="1232189"/>
    <lineage>
        <taxon>Bacteria</taxon>
        <taxon>Bacillati</taxon>
        <taxon>Bacillota</taxon>
        <taxon>Clostridia</taxon>
        <taxon>Eubacteriales</taxon>
        <taxon>Clostridiaceae</taxon>
        <taxon>Clostridium</taxon>
    </lineage>
</organism>
<sequence>MQLKEMFDMQKQLDTRIERSHDRKLTFVDKIVAAIVELGEAANEIRWFKKWSNKGQSSKEVILEELIDGVHFILSIGNSIESNLIYLHDYTAKMELSDFSEDFVRIIDGLVSVKVSYQNKHKNLLDYLYVDLMENYLGFICKLGFDMKDIEMMYYKKNEINHKDRIIIIKLLRGGRFEKMDRGRSTILRR</sequence>
<dbReference type="PATRIC" id="fig|1232189.3.peg.544"/>
<evidence type="ECO:0000313" key="2">
    <source>
        <dbReference type="Proteomes" id="UP000011944"/>
    </source>
</evidence>
<protein>
    <submittedName>
        <fullName evidence="1">dUTPase</fullName>
    </submittedName>
</protein>
<dbReference type="PIRSF" id="PIRSF030140">
    <property type="entry name" value="UCP030140"/>
    <property type="match status" value="1"/>
</dbReference>
<dbReference type="EMBL" id="AMXI01000197">
    <property type="protein sequence ID" value="EKN42931.1"/>
    <property type="molecule type" value="Genomic_DNA"/>
</dbReference>
<dbReference type="SUPFAM" id="SSF101386">
    <property type="entry name" value="all-alpha NTP pyrophosphatases"/>
    <property type="match status" value="1"/>
</dbReference>
<evidence type="ECO:0000313" key="1">
    <source>
        <dbReference type="EMBL" id="EKN42931.1"/>
    </source>
</evidence>
<dbReference type="InterPro" id="IPR016947">
    <property type="entry name" value="UCP030140"/>
</dbReference>
<accession>M1ZU64</accession>